<sequence>MKVCKDSARTGLRRQSGAHAVEYAIVFPVFFMLLYGTLAYGLVFVMRLGLQNAAESGARAALRYPVGATSQITAREAAAEASALNAARWINDLGSLRIVADICSLNTDCLAVSSVEQADNIPCGKTLDDGCQVVVMVEFPYAAHPIFPALPGLGLIMPARLQGRARAVLDGRALAL</sequence>
<dbReference type="Pfam" id="PF07811">
    <property type="entry name" value="TadE"/>
    <property type="match status" value="1"/>
</dbReference>
<proteinExistence type="predicted"/>
<dbReference type="RefSeq" id="WP_133883673.1">
    <property type="nucleotide sequence ID" value="NZ_MWIN01000003.1"/>
</dbReference>
<comment type="caution">
    <text evidence="3">The sequence shown here is derived from an EMBL/GenBank/DDBJ whole genome shotgun (WGS) entry which is preliminary data.</text>
</comment>
<keyword evidence="1" id="KW-1133">Transmembrane helix</keyword>
<accession>A0A4S3K8T8</accession>
<evidence type="ECO:0000256" key="1">
    <source>
        <dbReference type="SAM" id="Phobius"/>
    </source>
</evidence>
<dbReference type="InterPro" id="IPR012495">
    <property type="entry name" value="TadE-like_dom"/>
</dbReference>
<keyword evidence="1" id="KW-0472">Membrane</keyword>
<keyword evidence="4" id="KW-1185">Reference proteome</keyword>
<organism evidence="3 4">
    <name type="scientific">Panacagrimonas perspica</name>
    <dbReference type="NCBI Taxonomy" id="381431"/>
    <lineage>
        <taxon>Bacteria</taxon>
        <taxon>Pseudomonadati</taxon>
        <taxon>Pseudomonadota</taxon>
        <taxon>Gammaproteobacteria</taxon>
        <taxon>Nevskiales</taxon>
        <taxon>Nevskiaceae</taxon>
        <taxon>Panacagrimonas</taxon>
    </lineage>
</organism>
<feature type="transmembrane region" description="Helical" evidence="1">
    <location>
        <begin position="21"/>
        <end position="46"/>
    </location>
</feature>
<dbReference type="AlphaFoldDB" id="A0A4S3K8T8"/>
<name>A0A4S3K8T8_9GAMM</name>
<keyword evidence="1" id="KW-0812">Transmembrane</keyword>
<dbReference type="EMBL" id="SOBT01000012">
    <property type="protein sequence ID" value="TDU24256.1"/>
    <property type="molecule type" value="Genomic_DNA"/>
</dbReference>
<dbReference type="Proteomes" id="UP000295341">
    <property type="component" value="Unassembled WGS sequence"/>
</dbReference>
<reference evidence="3 4" key="1">
    <citation type="submission" date="2019-03" db="EMBL/GenBank/DDBJ databases">
        <title>Genomic Encyclopedia of Type Strains, Phase IV (KMG-IV): sequencing the most valuable type-strain genomes for metagenomic binning, comparative biology and taxonomic classification.</title>
        <authorList>
            <person name="Goeker M."/>
        </authorList>
    </citation>
    <scope>NUCLEOTIDE SEQUENCE [LARGE SCALE GENOMIC DNA]</scope>
    <source>
        <strain evidence="3 4">DSM 26377</strain>
    </source>
</reference>
<feature type="domain" description="TadE-like" evidence="2">
    <location>
        <begin position="17"/>
        <end position="59"/>
    </location>
</feature>
<protein>
    <submittedName>
        <fullName evidence="3">TadE-like protein</fullName>
    </submittedName>
</protein>
<evidence type="ECO:0000259" key="2">
    <source>
        <dbReference type="Pfam" id="PF07811"/>
    </source>
</evidence>
<evidence type="ECO:0000313" key="3">
    <source>
        <dbReference type="EMBL" id="TDU24256.1"/>
    </source>
</evidence>
<evidence type="ECO:0000313" key="4">
    <source>
        <dbReference type="Proteomes" id="UP000295341"/>
    </source>
</evidence>
<gene>
    <name evidence="3" type="ORF">DFR24_4521</name>
</gene>
<dbReference type="OrthoDB" id="5574209at2"/>